<evidence type="ECO:0000313" key="3">
    <source>
        <dbReference type="EMBL" id="TFY62600.1"/>
    </source>
</evidence>
<comment type="caution">
    <text evidence="3">The sequence shown here is derived from an EMBL/GenBank/DDBJ whole genome shotgun (WGS) entry which is preliminary data.</text>
</comment>
<dbReference type="RefSeq" id="XP_047773796.1">
    <property type="nucleotide sequence ID" value="XM_047921857.1"/>
</dbReference>
<organism evidence="3 4">
    <name type="scientific">Rhodofomes roseus</name>
    <dbReference type="NCBI Taxonomy" id="34475"/>
    <lineage>
        <taxon>Eukaryota</taxon>
        <taxon>Fungi</taxon>
        <taxon>Dikarya</taxon>
        <taxon>Basidiomycota</taxon>
        <taxon>Agaricomycotina</taxon>
        <taxon>Agaricomycetes</taxon>
        <taxon>Polyporales</taxon>
        <taxon>Rhodofomes</taxon>
    </lineage>
</organism>
<dbReference type="AlphaFoldDB" id="A0A4Y9YKY0"/>
<keyword evidence="5" id="KW-1185">Reference proteome</keyword>
<proteinExistence type="predicted"/>
<dbReference type="Proteomes" id="UP000814176">
    <property type="component" value="Unassembled WGS sequence"/>
</dbReference>
<sequence length="203" mass="23265">MYLTFELQRNENTPTSQGDEHHDPLSRRAPSPPIVAPHLTHKCTTYEVNVEDTPRSTRGKGKREEHTWIAQDEPIKSLTNGHIITLKSRGNVICSGRISVITDITKHWVTMLLTGGPRRANLRAPIPWCHLTKLDRFAHTIHYANLPDNPPPHDVFAERPDFTNPHDNPYEFDLDPRETQGLYEKLGRNQRLTGILNRSKESM</sequence>
<evidence type="ECO:0000313" key="2">
    <source>
        <dbReference type="EMBL" id="KAH9830492.1"/>
    </source>
</evidence>
<name>A0A4Y9YKY0_9APHY</name>
<dbReference type="Proteomes" id="UP000298390">
    <property type="component" value="Unassembled WGS sequence"/>
</dbReference>
<gene>
    <name evidence="2" type="ORF">C8Q71DRAFT_727474</name>
    <name evidence="3" type="ORF">EVJ58_g3760</name>
</gene>
<reference evidence="2 5" key="2">
    <citation type="journal article" date="2021" name="Environ. Microbiol.">
        <title>Gene family expansions and transcriptome signatures uncover fungal adaptations to wood decay.</title>
        <authorList>
            <person name="Hage H."/>
            <person name="Miyauchi S."/>
            <person name="Viragh M."/>
            <person name="Drula E."/>
            <person name="Min B."/>
            <person name="Chaduli D."/>
            <person name="Navarro D."/>
            <person name="Favel A."/>
            <person name="Norest M."/>
            <person name="Lesage-Meessen L."/>
            <person name="Balint B."/>
            <person name="Merenyi Z."/>
            <person name="de Eugenio L."/>
            <person name="Morin E."/>
            <person name="Martinez A.T."/>
            <person name="Baldrian P."/>
            <person name="Stursova M."/>
            <person name="Martinez M.J."/>
            <person name="Novotny C."/>
            <person name="Magnuson J.K."/>
            <person name="Spatafora J.W."/>
            <person name="Maurice S."/>
            <person name="Pangilinan J."/>
            <person name="Andreopoulos W."/>
            <person name="LaButti K."/>
            <person name="Hundley H."/>
            <person name="Na H."/>
            <person name="Kuo A."/>
            <person name="Barry K."/>
            <person name="Lipzen A."/>
            <person name="Henrissat B."/>
            <person name="Riley R."/>
            <person name="Ahrendt S."/>
            <person name="Nagy L.G."/>
            <person name="Grigoriev I.V."/>
            <person name="Martin F."/>
            <person name="Rosso M.N."/>
        </authorList>
    </citation>
    <scope>NUCLEOTIDE SEQUENCE [LARGE SCALE GENOMIC DNA]</scope>
    <source>
        <strain evidence="2 5">CIRM-BRFM 1785</strain>
    </source>
</reference>
<dbReference type="EMBL" id="JADCUA010000031">
    <property type="protein sequence ID" value="KAH9830492.1"/>
    <property type="molecule type" value="Genomic_DNA"/>
</dbReference>
<reference evidence="3 4" key="1">
    <citation type="submission" date="2019-01" db="EMBL/GenBank/DDBJ databases">
        <title>Genome sequencing of the rare red list fungi Fomitopsis rosea.</title>
        <authorList>
            <person name="Buettner E."/>
            <person name="Kellner H."/>
        </authorList>
    </citation>
    <scope>NUCLEOTIDE SEQUENCE [LARGE SCALE GENOMIC DNA]</scope>
    <source>
        <strain evidence="3 4">DSM 105464</strain>
    </source>
</reference>
<accession>A0A4Y9YKY0</accession>
<evidence type="ECO:0000256" key="1">
    <source>
        <dbReference type="SAM" id="MobiDB-lite"/>
    </source>
</evidence>
<dbReference type="EMBL" id="SEKV01000160">
    <property type="protein sequence ID" value="TFY62600.1"/>
    <property type="molecule type" value="Genomic_DNA"/>
</dbReference>
<evidence type="ECO:0000313" key="4">
    <source>
        <dbReference type="Proteomes" id="UP000298390"/>
    </source>
</evidence>
<feature type="region of interest" description="Disordered" evidence="1">
    <location>
        <begin position="1"/>
        <end position="37"/>
    </location>
</feature>
<evidence type="ECO:0000313" key="5">
    <source>
        <dbReference type="Proteomes" id="UP000814176"/>
    </source>
</evidence>
<protein>
    <submittedName>
        <fullName evidence="3">Uncharacterized protein</fullName>
    </submittedName>
</protein>
<dbReference type="GeneID" id="72002589"/>